<reference evidence="10" key="1">
    <citation type="submission" date="2020-10" db="EMBL/GenBank/DDBJ databases">
        <authorList>
            <person name="Kikuchi T."/>
        </authorList>
    </citation>
    <scope>NUCLEOTIDE SEQUENCE</scope>
    <source>
        <strain evidence="10">NKZ352</strain>
    </source>
</reference>
<dbReference type="AlphaFoldDB" id="A0A8S1HH33"/>
<evidence type="ECO:0000256" key="8">
    <source>
        <dbReference type="SAM" id="Phobius"/>
    </source>
</evidence>
<evidence type="ECO:0000256" key="4">
    <source>
        <dbReference type="ARBA" id="ARBA00022989"/>
    </source>
</evidence>
<keyword evidence="3 8" id="KW-0812">Transmembrane</keyword>
<comment type="subcellular location">
    <subcellularLocation>
        <location evidence="1">Nucleus inner membrane</location>
        <topology evidence="1">Multi-pass membrane protein</topology>
    </subcellularLocation>
</comment>
<feature type="transmembrane region" description="Helical" evidence="8">
    <location>
        <begin position="599"/>
        <end position="623"/>
    </location>
</feature>
<evidence type="ECO:0000313" key="10">
    <source>
        <dbReference type="EMBL" id="CAD6195259.1"/>
    </source>
</evidence>
<protein>
    <recommendedName>
        <fullName evidence="9">Ima1 N-terminal domain-containing protein</fullName>
    </recommendedName>
</protein>
<dbReference type="GO" id="GO:0005637">
    <property type="term" value="C:nuclear inner membrane"/>
    <property type="evidence" value="ECO:0007669"/>
    <property type="project" value="UniProtKB-SubCell"/>
</dbReference>
<comment type="similarity">
    <text evidence="2">Belongs to the TMEM201 family.</text>
</comment>
<feature type="transmembrane region" description="Helical" evidence="8">
    <location>
        <begin position="314"/>
        <end position="336"/>
    </location>
</feature>
<dbReference type="InterPro" id="IPR040041">
    <property type="entry name" value="TMEM201"/>
</dbReference>
<keyword evidence="4 8" id="KW-1133">Transmembrane helix</keyword>
<organism evidence="10 11">
    <name type="scientific">Caenorhabditis auriculariae</name>
    <dbReference type="NCBI Taxonomy" id="2777116"/>
    <lineage>
        <taxon>Eukaryota</taxon>
        <taxon>Metazoa</taxon>
        <taxon>Ecdysozoa</taxon>
        <taxon>Nematoda</taxon>
        <taxon>Chromadorea</taxon>
        <taxon>Rhabditida</taxon>
        <taxon>Rhabditina</taxon>
        <taxon>Rhabditomorpha</taxon>
        <taxon>Rhabditoidea</taxon>
        <taxon>Rhabditidae</taxon>
        <taxon>Peloderinae</taxon>
        <taxon>Caenorhabditis</taxon>
    </lineage>
</organism>
<accession>A0A8S1HH33</accession>
<evidence type="ECO:0000256" key="1">
    <source>
        <dbReference type="ARBA" id="ARBA00004473"/>
    </source>
</evidence>
<dbReference type="OrthoDB" id="10020193at2759"/>
<keyword evidence="5 8" id="KW-0472">Membrane</keyword>
<evidence type="ECO:0000256" key="6">
    <source>
        <dbReference type="ARBA" id="ARBA00023242"/>
    </source>
</evidence>
<gene>
    <name evidence="10" type="ORF">CAUJ_LOCUS11178</name>
</gene>
<feature type="domain" description="Ima1 N-terminal" evidence="9">
    <location>
        <begin position="28"/>
        <end position="165"/>
    </location>
</feature>
<dbReference type="GO" id="GO:0030473">
    <property type="term" value="P:nuclear migration along microtubule"/>
    <property type="evidence" value="ECO:0007669"/>
    <property type="project" value="TreeGrafter"/>
</dbReference>
<dbReference type="Pfam" id="PF09779">
    <property type="entry name" value="Ima1_N"/>
    <property type="match status" value="1"/>
</dbReference>
<dbReference type="EMBL" id="CAJGYM010000053">
    <property type="protein sequence ID" value="CAD6195259.1"/>
    <property type="molecule type" value="Genomic_DNA"/>
</dbReference>
<dbReference type="PANTHER" id="PTHR28646">
    <property type="entry name" value="TRANSMEMBRANE PROTEIN 201"/>
    <property type="match status" value="1"/>
</dbReference>
<evidence type="ECO:0000256" key="3">
    <source>
        <dbReference type="ARBA" id="ARBA00022692"/>
    </source>
</evidence>
<evidence type="ECO:0000256" key="5">
    <source>
        <dbReference type="ARBA" id="ARBA00023136"/>
    </source>
</evidence>
<dbReference type="GO" id="GO:0005521">
    <property type="term" value="F:lamin binding"/>
    <property type="evidence" value="ECO:0007669"/>
    <property type="project" value="TreeGrafter"/>
</dbReference>
<evidence type="ECO:0000313" key="11">
    <source>
        <dbReference type="Proteomes" id="UP000835052"/>
    </source>
</evidence>
<evidence type="ECO:0000259" key="9">
    <source>
        <dbReference type="Pfam" id="PF09779"/>
    </source>
</evidence>
<proteinExistence type="inferred from homology"/>
<feature type="transmembrane region" description="Helical" evidence="8">
    <location>
        <begin position="258"/>
        <end position="278"/>
    </location>
</feature>
<keyword evidence="11" id="KW-1185">Reference proteome</keyword>
<name>A0A8S1HH33_9PELO</name>
<comment type="caution">
    <text evidence="10">The sequence shown here is derived from an EMBL/GenBank/DDBJ whole genome shotgun (WGS) entry which is preliminary data.</text>
</comment>
<dbReference type="PANTHER" id="PTHR28646:SF1">
    <property type="entry name" value="TRANSMEMBRANE PROTEIN 201"/>
    <property type="match status" value="1"/>
</dbReference>
<feature type="region of interest" description="Disordered" evidence="7">
    <location>
        <begin position="360"/>
        <end position="397"/>
    </location>
</feature>
<dbReference type="InterPro" id="IPR018617">
    <property type="entry name" value="Ima1_N"/>
</dbReference>
<keyword evidence="6" id="KW-0539">Nucleus</keyword>
<dbReference type="Proteomes" id="UP000835052">
    <property type="component" value="Unassembled WGS sequence"/>
</dbReference>
<evidence type="ECO:0000256" key="2">
    <source>
        <dbReference type="ARBA" id="ARBA00007600"/>
    </source>
</evidence>
<feature type="compositionally biased region" description="Polar residues" evidence="7">
    <location>
        <begin position="360"/>
        <end position="379"/>
    </location>
</feature>
<sequence length="625" mass="70024">MTALAVTGAAVAAPLLYVFVRRKFPATVNCWFCNENTKVSYSNRNSFVCSSCHQYNGFTEDGDYNRKVPGQSSFNPDGHGFRYCARTASLHKGPVRTLGGISLTEDASNGGNGLCEHCNRNQERIVNLLAAFEPKNESRWNEELDEYRYKLERLYQLCPRCTLTVHGKMEEEKVKYSYLLQLKERLAYFARKVDHALNPDKKRSRRRFFAGGRASEMLHLINFLLSLVIFAAKFNHLQEDGELEVLRIPHILRATLPLVYEVSSWIVAAIFFMQLATFKLNKCRVTLPDLLLPFTTLLQALTFHPWFMENYADDVVLCRCAFSSFSAILASAILFVPRKFKHKKRPNNFISSAFSVASTPTSQCSSRLDSPNTTVNGMSSVDRKNARKSPKNSPQSAFHRNVAKGATDLSSRSVISDVSNFSSASRMMWRERAREVTPIRTTNRGEDKENNEMMDWDDNETLLTARNGFERETTPSRELAPSIRSLSLAIDGDSASTVTAASFRSGFSALKRFGGSNSSTVLQTAPLANSRIGFGSTANSVFPTSKSVFSAQNPSQGARSLLTPAPRNVFLKHSPTNSVARSMMTSISQHTNENSSNRFYTMVIAFFVCTTFISQIALVYLLFKK</sequence>
<evidence type="ECO:0000256" key="7">
    <source>
        <dbReference type="SAM" id="MobiDB-lite"/>
    </source>
</evidence>
<feature type="transmembrane region" description="Helical" evidence="8">
    <location>
        <begin position="217"/>
        <end position="238"/>
    </location>
</feature>
<dbReference type="GO" id="GO:0051015">
    <property type="term" value="F:actin filament binding"/>
    <property type="evidence" value="ECO:0007669"/>
    <property type="project" value="TreeGrafter"/>
</dbReference>